<keyword evidence="7 11" id="KW-0663">Pyridoxal phosphate</keyword>
<comment type="subunit">
    <text evidence="4 11">Tetramer of two alpha and two beta chains.</text>
</comment>
<dbReference type="EMBL" id="BAAASE010000007">
    <property type="protein sequence ID" value="GAA2410508.1"/>
    <property type="molecule type" value="Genomic_DNA"/>
</dbReference>
<sequence>MPSQFFIPDPEGQTPNPEGYFGTFGGKFIPEALVAAVDEVAVEYDKAKHDPEFAKELDDLLVNYTGRPSALTEVPRFAAEAGGARIFLKREDLNHTGSHKINNVLGQALLTKRMGKTRVIAETGAGQHGVATATACALFGLECTIYMGEIDTQRQALNVARMRMLGAEVIAVKSGSRTLKDAINEAFRDWVANVEHTHYLFGTVAGPHPFPAMVRDFHRVIGVETRRQLLERAGRLPDAAVACVGGGSNAIGLFHAFIPDPEVRLIGCEPAGHGVDTGEHAATLTAGEPGILHGSRSYVLQDDEGQITEPYSISAGLDYPGIGPEHSYLKDSGRGEYRAVTDDAAMQALRLLSRTEGIIPAIESAHALAGALEVGRELGKDGLIVVNLSGRGDKDMDTAARYFGLYDTDAEVAADADTDTAEIEGDAK</sequence>
<evidence type="ECO:0000256" key="3">
    <source>
        <dbReference type="ARBA" id="ARBA00009982"/>
    </source>
</evidence>
<keyword evidence="5 11" id="KW-0028">Amino-acid biosynthesis</keyword>
<evidence type="ECO:0000256" key="7">
    <source>
        <dbReference type="ARBA" id="ARBA00022898"/>
    </source>
</evidence>
<dbReference type="NCBIfam" id="TIGR00263">
    <property type="entry name" value="trpB"/>
    <property type="match status" value="1"/>
</dbReference>
<comment type="similarity">
    <text evidence="3 11">Belongs to the TrpB family.</text>
</comment>
<dbReference type="InterPro" id="IPR001926">
    <property type="entry name" value="TrpB-like_PALP"/>
</dbReference>
<comment type="cofactor">
    <cofactor evidence="1 11">
        <name>pyridoxal 5'-phosphate</name>
        <dbReference type="ChEBI" id="CHEBI:597326"/>
    </cofactor>
</comment>
<evidence type="ECO:0000256" key="11">
    <source>
        <dbReference type="HAMAP-Rule" id="MF_00133"/>
    </source>
</evidence>
<dbReference type="InterPro" id="IPR006653">
    <property type="entry name" value="Trp_synth_b_CS"/>
</dbReference>
<name>A0ABP5VS16_9ACTN</name>
<dbReference type="InterPro" id="IPR006654">
    <property type="entry name" value="Trp_synth_beta"/>
</dbReference>
<protein>
    <recommendedName>
        <fullName evidence="11">Tryptophan synthase beta chain</fullName>
        <ecNumber evidence="11">4.2.1.20</ecNumber>
    </recommendedName>
</protein>
<proteinExistence type="inferred from homology"/>
<dbReference type="InterPro" id="IPR036052">
    <property type="entry name" value="TrpB-like_PALP_sf"/>
</dbReference>
<dbReference type="SUPFAM" id="SSF53686">
    <property type="entry name" value="Tryptophan synthase beta subunit-like PLP-dependent enzymes"/>
    <property type="match status" value="1"/>
</dbReference>
<evidence type="ECO:0000256" key="6">
    <source>
        <dbReference type="ARBA" id="ARBA00022822"/>
    </source>
</evidence>
<dbReference type="HAMAP" id="MF_00133">
    <property type="entry name" value="Trp_synth_beta"/>
    <property type="match status" value="1"/>
</dbReference>
<comment type="function">
    <text evidence="11">The beta subunit is responsible for the synthesis of L-tryptophan from indole and L-serine.</text>
</comment>
<evidence type="ECO:0000313" key="13">
    <source>
        <dbReference type="EMBL" id="GAA2410508.1"/>
    </source>
</evidence>
<keyword evidence="6 11" id="KW-0822">Tryptophan biosynthesis</keyword>
<dbReference type="CDD" id="cd06446">
    <property type="entry name" value="Trp-synth_B"/>
    <property type="match status" value="1"/>
</dbReference>
<dbReference type="Pfam" id="PF00291">
    <property type="entry name" value="PALP"/>
    <property type="match status" value="1"/>
</dbReference>
<dbReference type="PROSITE" id="PS00168">
    <property type="entry name" value="TRP_SYNTHASE_BETA"/>
    <property type="match status" value="1"/>
</dbReference>
<dbReference type="PANTHER" id="PTHR48077:SF3">
    <property type="entry name" value="TRYPTOPHAN SYNTHASE"/>
    <property type="match status" value="1"/>
</dbReference>
<evidence type="ECO:0000256" key="5">
    <source>
        <dbReference type="ARBA" id="ARBA00022605"/>
    </source>
</evidence>
<evidence type="ECO:0000256" key="1">
    <source>
        <dbReference type="ARBA" id="ARBA00001933"/>
    </source>
</evidence>
<accession>A0ABP5VS16</accession>
<dbReference type="InterPro" id="IPR023026">
    <property type="entry name" value="Trp_synth_beta/beta-like"/>
</dbReference>
<dbReference type="PANTHER" id="PTHR48077">
    <property type="entry name" value="TRYPTOPHAN SYNTHASE-RELATED"/>
    <property type="match status" value="1"/>
</dbReference>
<evidence type="ECO:0000256" key="9">
    <source>
        <dbReference type="ARBA" id="ARBA00023239"/>
    </source>
</evidence>
<evidence type="ECO:0000256" key="4">
    <source>
        <dbReference type="ARBA" id="ARBA00011270"/>
    </source>
</evidence>
<comment type="catalytic activity">
    <reaction evidence="10 11">
        <text>(1S,2R)-1-C-(indol-3-yl)glycerol 3-phosphate + L-serine = D-glyceraldehyde 3-phosphate + L-tryptophan + H2O</text>
        <dbReference type="Rhea" id="RHEA:10532"/>
        <dbReference type="ChEBI" id="CHEBI:15377"/>
        <dbReference type="ChEBI" id="CHEBI:33384"/>
        <dbReference type="ChEBI" id="CHEBI:57912"/>
        <dbReference type="ChEBI" id="CHEBI:58866"/>
        <dbReference type="ChEBI" id="CHEBI:59776"/>
        <dbReference type="EC" id="4.2.1.20"/>
    </reaction>
</comment>
<dbReference type="Gene3D" id="3.40.50.1100">
    <property type="match status" value="2"/>
</dbReference>
<feature type="modified residue" description="N6-(pyridoxal phosphate)lysine" evidence="11">
    <location>
        <position position="100"/>
    </location>
</feature>
<dbReference type="EC" id="4.2.1.20" evidence="11"/>
<dbReference type="Proteomes" id="UP001499986">
    <property type="component" value="Unassembled WGS sequence"/>
</dbReference>
<keyword evidence="8 11" id="KW-0057">Aromatic amino acid biosynthesis</keyword>
<comment type="pathway">
    <text evidence="2 11">Amino-acid biosynthesis; L-tryptophan biosynthesis; L-tryptophan from chorismate: step 5/5.</text>
</comment>
<evidence type="ECO:0000256" key="8">
    <source>
        <dbReference type="ARBA" id="ARBA00023141"/>
    </source>
</evidence>
<comment type="caution">
    <text evidence="13">The sequence shown here is derived from an EMBL/GenBank/DDBJ whole genome shotgun (WGS) entry which is preliminary data.</text>
</comment>
<keyword evidence="9 11" id="KW-0456">Lyase</keyword>
<keyword evidence="14" id="KW-1185">Reference proteome</keyword>
<organism evidence="13 14">
    <name type="scientific">Streptomyces coeruleofuscus</name>
    <dbReference type="NCBI Taxonomy" id="66879"/>
    <lineage>
        <taxon>Bacteria</taxon>
        <taxon>Bacillati</taxon>
        <taxon>Actinomycetota</taxon>
        <taxon>Actinomycetes</taxon>
        <taxon>Kitasatosporales</taxon>
        <taxon>Streptomycetaceae</taxon>
        <taxon>Streptomyces</taxon>
    </lineage>
</organism>
<evidence type="ECO:0000259" key="12">
    <source>
        <dbReference type="Pfam" id="PF00291"/>
    </source>
</evidence>
<evidence type="ECO:0000256" key="2">
    <source>
        <dbReference type="ARBA" id="ARBA00004733"/>
    </source>
</evidence>
<reference evidence="14" key="1">
    <citation type="journal article" date="2019" name="Int. J. Syst. Evol. Microbiol.">
        <title>The Global Catalogue of Microorganisms (GCM) 10K type strain sequencing project: providing services to taxonomists for standard genome sequencing and annotation.</title>
        <authorList>
            <consortium name="The Broad Institute Genomics Platform"/>
            <consortium name="The Broad Institute Genome Sequencing Center for Infectious Disease"/>
            <person name="Wu L."/>
            <person name="Ma J."/>
        </authorList>
    </citation>
    <scope>NUCLEOTIDE SEQUENCE [LARGE SCALE GENOMIC DNA]</scope>
    <source>
        <strain evidence="14">JCM 4358</strain>
    </source>
</reference>
<evidence type="ECO:0000313" key="14">
    <source>
        <dbReference type="Proteomes" id="UP001499986"/>
    </source>
</evidence>
<dbReference type="PIRSF" id="PIRSF001413">
    <property type="entry name" value="Trp_syn_beta"/>
    <property type="match status" value="1"/>
</dbReference>
<gene>
    <name evidence="11 13" type="primary">trpB</name>
    <name evidence="13" type="ORF">GCM10010255_53830</name>
</gene>
<evidence type="ECO:0000256" key="10">
    <source>
        <dbReference type="ARBA" id="ARBA00049047"/>
    </source>
</evidence>
<dbReference type="RefSeq" id="WP_086849383.1">
    <property type="nucleotide sequence ID" value="NZ_BAAASE010000007.1"/>
</dbReference>
<feature type="domain" description="Tryptophan synthase beta chain-like PALP" evidence="12">
    <location>
        <begin position="65"/>
        <end position="390"/>
    </location>
</feature>